<evidence type="ECO:0000313" key="2">
    <source>
        <dbReference type="Proteomes" id="UP000179023"/>
    </source>
</evidence>
<dbReference type="AlphaFoldDB" id="A0A1G2KNU0"/>
<dbReference type="EMBL" id="MHQI01000002">
    <property type="protein sequence ID" value="OHA00934.1"/>
    <property type="molecule type" value="Genomic_DNA"/>
</dbReference>
<dbReference type="Proteomes" id="UP000179023">
    <property type="component" value="Unassembled WGS sequence"/>
</dbReference>
<sequence length="94" mass="9801">MENRAIKKLISLAVLALVAGAVKLDGIADGFRVPPPSVANTLAGRQEVRGVSVSNASLAEADIQCSIFNQTDADIFMQQDDGGEVLFSGCGGFF</sequence>
<reference evidence="1 2" key="1">
    <citation type="journal article" date="2016" name="Nat. Commun.">
        <title>Thousands of microbial genomes shed light on interconnected biogeochemical processes in an aquifer system.</title>
        <authorList>
            <person name="Anantharaman K."/>
            <person name="Brown C.T."/>
            <person name="Hug L.A."/>
            <person name="Sharon I."/>
            <person name="Castelle C.J."/>
            <person name="Probst A.J."/>
            <person name="Thomas B.C."/>
            <person name="Singh A."/>
            <person name="Wilkins M.J."/>
            <person name="Karaoz U."/>
            <person name="Brodie E.L."/>
            <person name="Williams K.H."/>
            <person name="Hubbard S.S."/>
            <person name="Banfield J.F."/>
        </authorList>
    </citation>
    <scope>NUCLEOTIDE SEQUENCE [LARGE SCALE GENOMIC DNA]</scope>
</reference>
<comment type="caution">
    <text evidence="1">The sequence shown here is derived from an EMBL/GenBank/DDBJ whole genome shotgun (WGS) entry which is preliminary data.</text>
</comment>
<gene>
    <name evidence="1" type="ORF">A3C07_00825</name>
</gene>
<accession>A0A1G2KNU0</accession>
<organism evidence="1 2">
    <name type="scientific">Candidatus Sungbacteria bacterium RIFCSPHIGHO2_02_FULL_47_11</name>
    <dbReference type="NCBI Taxonomy" id="1802270"/>
    <lineage>
        <taxon>Bacteria</taxon>
        <taxon>Candidatus Sungiibacteriota</taxon>
    </lineage>
</organism>
<protein>
    <submittedName>
        <fullName evidence="1">Uncharacterized protein</fullName>
    </submittedName>
</protein>
<dbReference type="STRING" id="1802270.A3C07_00825"/>
<evidence type="ECO:0000313" key="1">
    <source>
        <dbReference type="EMBL" id="OHA00934.1"/>
    </source>
</evidence>
<name>A0A1G2KNU0_9BACT</name>
<proteinExistence type="predicted"/>